<organism evidence="5 6">
    <name type="scientific">Turkeypox virus</name>
    <dbReference type="NCBI Taxonomy" id="336486"/>
    <lineage>
        <taxon>Viruses</taxon>
        <taxon>Varidnaviria</taxon>
        <taxon>Bamfordvirae</taxon>
        <taxon>Nucleocytoviricota</taxon>
        <taxon>Pokkesviricetes</taxon>
        <taxon>Chitovirales</taxon>
        <taxon>Poxviridae</taxon>
        <taxon>Chordopoxvirinae</taxon>
        <taxon>Avipoxvirus</taxon>
        <taxon>Avipoxvirus turkeypox</taxon>
    </lineage>
</organism>
<dbReference type="PANTHER" id="PTHR24198:SF165">
    <property type="entry name" value="ANKYRIN REPEAT-CONTAINING PROTEIN-RELATED"/>
    <property type="match status" value="1"/>
</dbReference>
<dbReference type="Proteomes" id="UP000142477">
    <property type="component" value="Segment"/>
</dbReference>
<feature type="repeat" description="ANK" evidence="3">
    <location>
        <begin position="430"/>
        <end position="462"/>
    </location>
</feature>
<dbReference type="InterPro" id="IPR018272">
    <property type="entry name" value="PRANC_domain"/>
</dbReference>
<dbReference type="Pfam" id="PF13637">
    <property type="entry name" value="Ank_4"/>
    <property type="match status" value="1"/>
</dbReference>
<feature type="repeat" description="ANK" evidence="3">
    <location>
        <begin position="39"/>
        <end position="71"/>
    </location>
</feature>
<feature type="repeat" description="ANK" evidence="3">
    <location>
        <begin position="297"/>
        <end position="329"/>
    </location>
</feature>
<dbReference type="SUPFAM" id="SSF48403">
    <property type="entry name" value="Ankyrin repeat"/>
    <property type="match status" value="2"/>
</dbReference>
<dbReference type="KEGG" id="vg:26122793"/>
<keyword evidence="1" id="KW-0677">Repeat</keyword>
<feature type="domain" description="PRANC" evidence="4">
    <location>
        <begin position="684"/>
        <end position="776"/>
    </location>
</feature>
<dbReference type="SMART" id="SM00248">
    <property type="entry name" value="ANK"/>
    <property type="match status" value="14"/>
</dbReference>
<dbReference type="InterPro" id="IPR036770">
    <property type="entry name" value="Ankyrin_rpt-contain_sf"/>
</dbReference>
<dbReference type="OrthoDB" id="2569at10239"/>
<dbReference type="Gene3D" id="1.25.40.20">
    <property type="entry name" value="Ankyrin repeat-containing domain"/>
    <property type="match status" value="4"/>
</dbReference>
<feature type="repeat" description="ANK" evidence="3">
    <location>
        <begin position="497"/>
        <end position="529"/>
    </location>
</feature>
<keyword evidence="6" id="KW-1185">Reference proteome</keyword>
<evidence type="ECO:0000313" key="5">
    <source>
        <dbReference type="EMBL" id="ALA62477.1"/>
    </source>
</evidence>
<dbReference type="PANTHER" id="PTHR24198">
    <property type="entry name" value="ANKYRIN REPEAT AND PROTEIN KINASE DOMAIN-CONTAINING PROTEIN"/>
    <property type="match status" value="1"/>
</dbReference>
<dbReference type="PROSITE" id="PS50088">
    <property type="entry name" value="ANK_REPEAT"/>
    <property type="match status" value="10"/>
</dbReference>
<accession>A0A0M3ZPM8</accession>
<dbReference type="EMBL" id="KP728110">
    <property type="protein sequence ID" value="ALA62477.1"/>
    <property type="molecule type" value="Genomic_DNA"/>
</dbReference>
<dbReference type="GeneID" id="26122793"/>
<name>A0A0M3ZPM8_9POXV</name>
<evidence type="ECO:0000256" key="1">
    <source>
        <dbReference type="ARBA" id="ARBA00022737"/>
    </source>
</evidence>
<feature type="repeat" description="ANK" evidence="3">
    <location>
        <begin position="464"/>
        <end position="496"/>
    </location>
</feature>
<feature type="repeat" description="ANK" evidence="3">
    <location>
        <begin position="397"/>
        <end position="429"/>
    </location>
</feature>
<keyword evidence="2 3" id="KW-0040">ANK repeat</keyword>
<dbReference type="PRINTS" id="PR01415">
    <property type="entry name" value="ANKYRIN"/>
</dbReference>
<dbReference type="PROSITE" id="PS50297">
    <property type="entry name" value="ANK_REP_REGION"/>
    <property type="match status" value="7"/>
</dbReference>
<dbReference type="Pfam" id="PF12796">
    <property type="entry name" value="Ank_2"/>
    <property type="match status" value="5"/>
</dbReference>
<reference evidence="5 6" key="1">
    <citation type="journal article" date="2015" name="Infect. Genet. Evol.">
        <title>Unique genomic organization of a novel Avipoxvirus detected in turkey (Meleagris gallopavo).</title>
        <authorList>
            <person name="Banyai K."/>
            <person name="Palya V."/>
            <person name="Denes B."/>
            <person name="Glavits R."/>
            <person name="Ivanics E."/>
            <person name="Horvath B."/>
            <person name="Farkas S.L."/>
            <person name="Marton S."/>
            <person name="Balint A."/>
            <person name="Gyuranecz M."/>
            <person name="Erdelyi K."/>
            <person name="Dan A."/>
        </authorList>
    </citation>
    <scope>NUCLEOTIDE SEQUENCE [LARGE SCALE GENOMIC DNA]</scope>
    <source>
        <strain evidence="5 6">TKPV-HU1124/2011</strain>
    </source>
</reference>
<feature type="repeat" description="ANK" evidence="3">
    <location>
        <begin position="72"/>
        <end position="107"/>
    </location>
</feature>
<feature type="repeat" description="ANK" evidence="3">
    <location>
        <begin position="204"/>
        <end position="235"/>
    </location>
</feature>
<dbReference type="InterPro" id="IPR002110">
    <property type="entry name" value="Ankyrin_rpt"/>
</dbReference>
<proteinExistence type="predicted"/>
<feature type="repeat" description="ANK" evidence="3">
    <location>
        <begin position="240"/>
        <end position="268"/>
    </location>
</feature>
<feature type="repeat" description="ANK" evidence="3">
    <location>
        <begin position="330"/>
        <end position="362"/>
    </location>
</feature>
<evidence type="ECO:0000256" key="2">
    <source>
        <dbReference type="ARBA" id="ARBA00023043"/>
    </source>
</evidence>
<dbReference type="RefSeq" id="YP_009177124.1">
    <property type="nucleotide sequence ID" value="NC_028238.1"/>
</dbReference>
<evidence type="ECO:0000313" key="6">
    <source>
        <dbReference type="Proteomes" id="UP000142477"/>
    </source>
</evidence>
<protein>
    <submittedName>
        <fullName evidence="5">Ankyrin repeat family protein</fullName>
    </submittedName>
</protein>
<evidence type="ECO:0000256" key="3">
    <source>
        <dbReference type="PROSITE-ProRule" id="PRU00023"/>
    </source>
</evidence>
<sequence length="782" mass="89292">MNRKNSDISLLYDSIINNKYADVLKVLENGIDPNIRYDARTTLLHDACKTSNIKIVKLLLQYGARPDERDHNMRTALHFSVVSKDSRMVEITRLLVDNGASINIVDRYGIAPIHLSVKSINTIRYLLYHGADVNVKDNNNNTPLNNAIRSRSNRVAMLLMNIKGINILEKYEETPLICAVKNNNFKIARKLLSINIDPNIPDDTGSTALHFAVRYGTKIVKLLIYHGAIVDVNSTKYGYPLDIAISLGKLNVVKILLENGANISLKPYLHIAVYYNLIDIVNVLILYDYPLDSVDDYGNTALYNAVNKGRFKITKLLIHHGADVNARTTYSQTPLYCAVGNNNIKIIKLLLDSGANPNIIERYGLNYTVLCKAVYNNNILVVKSLLEYGANPNIGSGNNFPLYISSSLNRADIMMLLLKYGANPDVSNTIGETVLYKVINENKIDMVNILIENGANPNIQNRLDGNNPLHIACYRGNIYIIGLLIKNNANVSVRNYSGFTPLHISINSMRVHCCTYLLKNGAKTCDNSNSDHRCSLGYGINIYEVSRLLIRHTKEIVCRRCVDDIRKCNDNKIFRYALSNEHIVRSFEHHIIKPLENSDIPICDLVTDNNRFLVMLIFYLVLFKKYISYIKNIRKSENDISIRHIGFSRIYDNYDNSIYKYMSINDFKNACIDETEYMNDIKIGTYTLFDIYTTNRVSTRILSKYIVDIDDICNKFPIYGPDIRPILEDARNERKSISDFTNIVDESLESHYHWNILPREIKYKILNYISIEDMRHTISKND</sequence>
<evidence type="ECO:0000259" key="4">
    <source>
        <dbReference type="Pfam" id="PF09372"/>
    </source>
</evidence>
<dbReference type="Pfam" id="PF09372">
    <property type="entry name" value="PRANC"/>
    <property type="match status" value="1"/>
</dbReference>